<gene>
    <name evidence="1" type="ORF">L2Y54_01135</name>
</gene>
<sequence>MESSFSNLKRPKHPMPDFVQAALLERGLMEAYHARPAYQQNDYIGWIEKAQREETKLKRLTQMLNELETGGIYMKMKHPASSRS</sequence>
<reference evidence="1" key="1">
    <citation type="journal article" date="2022" name="Microorganisms">
        <title>Two New Species of Filamentous Sulfur Bacteria of the Genus Thiothrix, Thiothrix winogradskyi sp. nov. and 'Candidatus Thiothrix sulfatifontis' sp. nov.</title>
        <authorList>
            <person name="Ravin N.V."/>
            <person name="Rossetti S."/>
            <person name="Beletsky A.V."/>
            <person name="Kadnikov V.V."/>
            <person name="Rudenko T.S."/>
            <person name="Smolyakov D.D."/>
            <person name="Moskvitina M.I."/>
            <person name="Gureeva M.V."/>
            <person name="Mardanov A.V."/>
            <person name="Grabovich M.Y."/>
        </authorList>
    </citation>
    <scope>NUCLEOTIDE SEQUENCE</scope>
    <source>
        <strain evidence="1">CT3</strain>
    </source>
</reference>
<protein>
    <submittedName>
        <fullName evidence="1">YdeI/OmpD-associated family protein</fullName>
    </submittedName>
</protein>
<evidence type="ECO:0000313" key="1">
    <source>
        <dbReference type="EMBL" id="UJS24666.1"/>
    </source>
</evidence>
<organism evidence="1 2">
    <name type="scientific">Thiothrix winogradskyi</name>
    <dbReference type="NCBI Taxonomy" id="96472"/>
    <lineage>
        <taxon>Bacteria</taxon>
        <taxon>Pseudomonadati</taxon>
        <taxon>Pseudomonadota</taxon>
        <taxon>Gammaproteobacteria</taxon>
        <taxon>Thiotrichales</taxon>
        <taxon>Thiotrichaceae</taxon>
        <taxon>Thiothrix</taxon>
    </lineage>
</organism>
<proteinExistence type="predicted"/>
<dbReference type="Pfam" id="PF13376">
    <property type="entry name" value="OmdA"/>
    <property type="match status" value="1"/>
</dbReference>
<keyword evidence="2" id="KW-1185">Reference proteome</keyword>
<dbReference type="Proteomes" id="UP001054801">
    <property type="component" value="Chromosome"/>
</dbReference>
<dbReference type="EMBL" id="CP091244">
    <property type="protein sequence ID" value="UJS24666.1"/>
    <property type="molecule type" value="Genomic_DNA"/>
</dbReference>
<name>A0ABY3SYT1_9GAMM</name>
<evidence type="ECO:0000313" key="2">
    <source>
        <dbReference type="Proteomes" id="UP001054801"/>
    </source>
</evidence>
<dbReference type="RefSeq" id="WP_236499299.1">
    <property type="nucleotide sequence ID" value="NZ_CP091244.1"/>
</dbReference>
<accession>A0ABY3SYT1</accession>